<dbReference type="RefSeq" id="WP_275416888.1">
    <property type="nucleotide sequence ID" value="NZ_CP106878.1"/>
</dbReference>
<dbReference type="EMBL" id="CP106878">
    <property type="protein sequence ID" value="WAA09103.1"/>
    <property type="molecule type" value="Genomic_DNA"/>
</dbReference>
<keyword evidence="2" id="KW-1185">Reference proteome</keyword>
<evidence type="ECO:0000313" key="2">
    <source>
        <dbReference type="Proteomes" id="UP001164718"/>
    </source>
</evidence>
<sequence length="146" mass="17184">MHSYTKPNIHLPISLHDAIVTGLRVQPATSKLIDGVLIFEFQDGFIKVEKNDSYWTGKATVTISGIDFDYSHVYYFEGNERKEIPFSNFANDLKVNRLEIIDETYGYNQTKFSCILYKFEDDEYIDVEIHIYHFHEAVYQWEDPVE</sequence>
<dbReference type="AlphaFoldDB" id="A0A9E8LT31"/>
<accession>A0A9E8LT31</accession>
<evidence type="ECO:0000313" key="1">
    <source>
        <dbReference type="EMBL" id="WAA09103.1"/>
    </source>
</evidence>
<name>A0A9E8LT31_9BACI</name>
<protein>
    <submittedName>
        <fullName evidence="1">Uncharacterized protein</fullName>
    </submittedName>
</protein>
<proteinExistence type="predicted"/>
<organism evidence="1 2">
    <name type="scientific">Fervidibacillus albus</name>
    <dbReference type="NCBI Taxonomy" id="2980026"/>
    <lineage>
        <taxon>Bacteria</taxon>
        <taxon>Bacillati</taxon>
        <taxon>Bacillota</taxon>
        <taxon>Bacilli</taxon>
        <taxon>Bacillales</taxon>
        <taxon>Bacillaceae</taxon>
        <taxon>Fervidibacillus</taxon>
    </lineage>
</organism>
<dbReference type="Proteomes" id="UP001164718">
    <property type="component" value="Chromosome"/>
</dbReference>
<reference evidence="1" key="1">
    <citation type="submission" date="2022-09" db="EMBL/GenBank/DDBJ databases">
        <title>Complete Genomes of Fervidibacillus albus and Fervidibacillus halotolerans isolated from tidal flat sediments.</title>
        <authorList>
            <person name="Kwon K.K."/>
            <person name="Yang S.-H."/>
            <person name="Park M.J."/>
            <person name="Oh H.-M."/>
        </authorList>
    </citation>
    <scope>NUCLEOTIDE SEQUENCE</scope>
    <source>
        <strain evidence="1">MEBiC13591</strain>
    </source>
</reference>
<gene>
    <name evidence="1" type="ORF">OE104_10955</name>
</gene>
<dbReference type="KEGG" id="faf:OE104_10955"/>